<proteinExistence type="inferred from homology"/>
<accession>A0A285QLY9</accession>
<dbReference type="RefSeq" id="WP_097063177.1">
    <property type="nucleotide sequence ID" value="NZ_OBMI01000001.1"/>
</dbReference>
<evidence type="ECO:0000259" key="3">
    <source>
        <dbReference type="PROSITE" id="PS51762"/>
    </source>
</evidence>
<dbReference type="Gene3D" id="2.150.10.10">
    <property type="entry name" value="Serralysin-like metalloprotease, C-terminal"/>
    <property type="match status" value="2"/>
</dbReference>
<name>A0A285QLY9_9SPHN</name>
<evidence type="ECO:0000313" key="4">
    <source>
        <dbReference type="EMBL" id="SOB81112.1"/>
    </source>
</evidence>
<organism evidence="4 5">
    <name type="scientific">Sphingomonas guangdongensis</name>
    <dbReference type="NCBI Taxonomy" id="1141890"/>
    <lineage>
        <taxon>Bacteria</taxon>
        <taxon>Pseudomonadati</taxon>
        <taxon>Pseudomonadota</taxon>
        <taxon>Alphaproteobacteria</taxon>
        <taxon>Sphingomonadales</taxon>
        <taxon>Sphingomonadaceae</taxon>
        <taxon>Sphingomonas</taxon>
    </lineage>
</organism>
<dbReference type="InterPro" id="IPR050546">
    <property type="entry name" value="Glycosyl_Hydrlase_16"/>
</dbReference>
<dbReference type="PANTHER" id="PTHR10963:SF55">
    <property type="entry name" value="GLYCOSIDE HYDROLASE FAMILY 16 PROTEIN"/>
    <property type="match status" value="1"/>
</dbReference>
<dbReference type="PROSITE" id="PS51762">
    <property type="entry name" value="GH16_2"/>
    <property type="match status" value="1"/>
</dbReference>
<comment type="similarity">
    <text evidence="1">Belongs to the glycosyl hydrolase 16 family.</text>
</comment>
<dbReference type="OrthoDB" id="223957at2"/>
<evidence type="ECO:0000256" key="2">
    <source>
        <dbReference type="SAM" id="MobiDB-lite"/>
    </source>
</evidence>
<dbReference type="InterPro" id="IPR000757">
    <property type="entry name" value="Beta-glucanase-like"/>
</dbReference>
<dbReference type="CDD" id="cd08023">
    <property type="entry name" value="GH16_laminarinase_like"/>
    <property type="match status" value="1"/>
</dbReference>
<dbReference type="PRINTS" id="PR01217">
    <property type="entry name" value="PRICHEXTENSN"/>
</dbReference>
<protein>
    <submittedName>
        <fullName evidence="4">Glycosyl hydrolases family 16</fullName>
    </submittedName>
</protein>
<dbReference type="GO" id="GO:0004553">
    <property type="term" value="F:hydrolase activity, hydrolyzing O-glycosyl compounds"/>
    <property type="evidence" value="ECO:0007669"/>
    <property type="project" value="InterPro"/>
</dbReference>
<dbReference type="PANTHER" id="PTHR10963">
    <property type="entry name" value="GLYCOSYL HYDROLASE-RELATED"/>
    <property type="match status" value="1"/>
</dbReference>
<keyword evidence="4" id="KW-0378">Hydrolase</keyword>
<evidence type="ECO:0000256" key="1">
    <source>
        <dbReference type="ARBA" id="ARBA00006865"/>
    </source>
</evidence>
<dbReference type="EMBL" id="OBMI01000001">
    <property type="protein sequence ID" value="SOB81112.1"/>
    <property type="molecule type" value="Genomic_DNA"/>
</dbReference>
<keyword evidence="5" id="KW-1185">Reference proteome</keyword>
<evidence type="ECO:0000313" key="5">
    <source>
        <dbReference type="Proteomes" id="UP000219494"/>
    </source>
</evidence>
<dbReference type="Pfam" id="PF00722">
    <property type="entry name" value="Glyco_hydro_16"/>
    <property type="match status" value="1"/>
</dbReference>
<dbReference type="PRINTS" id="PR00313">
    <property type="entry name" value="CABNDNGRPT"/>
</dbReference>
<dbReference type="SUPFAM" id="SSF51120">
    <property type="entry name" value="beta-Roll"/>
    <property type="match status" value="2"/>
</dbReference>
<dbReference type="GO" id="GO:0005975">
    <property type="term" value="P:carbohydrate metabolic process"/>
    <property type="evidence" value="ECO:0007669"/>
    <property type="project" value="InterPro"/>
</dbReference>
<feature type="compositionally biased region" description="Pro residues" evidence="2">
    <location>
        <begin position="651"/>
        <end position="706"/>
    </location>
</feature>
<gene>
    <name evidence="4" type="ORF">SAMN06297144_1403</name>
</gene>
<dbReference type="Proteomes" id="UP000219494">
    <property type="component" value="Unassembled WGS sequence"/>
</dbReference>
<dbReference type="AlphaFoldDB" id="A0A285QLY9"/>
<sequence length="1055" mass="112729">MVDIFVDKQTGTFVGTDADESFLAPGINPIRSTEVNLAGGKGNDFYFVGAGVKVIELADGGWDTVRTVSSFKLPDNVEALELWMGAAGFGNDLDNVITGYGSNLIDGGWGNDLLRGGGGSSVFQFTQASGHDTIADWSAGNKVRFTSYDAFQSLAEVKAAMTQDGSNVVLKLDSNNSVTFLNTTISNFYEGNFQYRFDPTSLKLSFSDDFNSFSARASRTDGTAIWSTELGDSRGYDSVMSRTLVGNNEQQIYVDVNMKDAHGNAVTINPFSVEDGVLSITAQRTPQELESAFHGFDFTSGYISTRDTFSQTYGYFEARLQLPAEAGTWPAFWLFREDGVWPPELDIMEAWNDTTAVQTLHSADQGAHRMASARSWVPDGDTSFHDYGLLWTAEKLTWYLDGVEVFSQSTPADMHSPMYMILNLAITTSATNPEFHEQLKVDHVRAYALGDLPKGLGVVHPAETALESTAGRGVGADPYLGPVEGMFNGLNLTYYAAENPDLVAAGVDLAKHYRYFGLSEGRLPYEGAGAPYGGPSADRLDGFNEVYYLSTNPDLAQTGLDAFYHYVKYGKAEGRLPFDPAYELSSPAWGATEGMPDGLNLAFYASHNPDVVLSNTDLVQHYLNYGKREGRLPFDPASAPIAAESVAAPSTPAPTPPVTPPPTVEPPSAEPAPVKPSAPVTTPAPTPPIAPTPAAPSKPDVAPAPQPGAVNPIDLGARADMPDGFNADYYAKTYPDVVAAGLDLLGHWIRHGKAEGRLPYEGAEPMHLDMGAKAGMPGGFNADYYAAQNPHVVAAGVDLLAHWIRYGFSEGRLPYAGAVLDDVYMGAELGTPGGFNAIYYASRNPDVVASGMDLLFHWQTFGKAEGRLAYDPADTLSAANHPDWSAIVDMPGGFNAAYYAAHNADVVAAGVNLLDHWLNHGKTEGRMGYDDGSGREDLVGTSGDDHFVIANGTVRLITGGDGADTFTFTKGVGVEVIADFKLSEDHLDLSALITAYGAPTISDINWASGSMIRFSGGESIVLMGVDAHDAALISLAEPVALMAVDPVDVSLVPIV</sequence>
<dbReference type="SUPFAM" id="SSF49899">
    <property type="entry name" value="Concanavalin A-like lectins/glucanases"/>
    <property type="match status" value="1"/>
</dbReference>
<feature type="domain" description="GH16" evidence="3">
    <location>
        <begin position="178"/>
        <end position="452"/>
    </location>
</feature>
<dbReference type="InterPro" id="IPR013320">
    <property type="entry name" value="ConA-like_dom_sf"/>
</dbReference>
<dbReference type="Gene3D" id="2.60.120.200">
    <property type="match status" value="1"/>
</dbReference>
<reference evidence="4 5" key="1">
    <citation type="submission" date="2017-07" db="EMBL/GenBank/DDBJ databases">
        <authorList>
            <person name="Sun Z.S."/>
            <person name="Albrecht U."/>
            <person name="Echele G."/>
            <person name="Lee C.C."/>
        </authorList>
    </citation>
    <scope>NUCLEOTIDE SEQUENCE [LARGE SCALE GENOMIC DNA]</scope>
    <source>
        <strain evidence="4 5">CGMCC 1.12672</strain>
    </source>
</reference>
<feature type="region of interest" description="Disordered" evidence="2">
    <location>
        <begin position="646"/>
        <end position="710"/>
    </location>
</feature>
<dbReference type="InterPro" id="IPR011049">
    <property type="entry name" value="Serralysin-like_metalloprot_C"/>
</dbReference>